<feature type="domain" description="UvrD-like helicase ATP-binding" evidence="13">
    <location>
        <begin position="3"/>
        <end position="277"/>
    </location>
</feature>
<dbReference type="InterPro" id="IPR013986">
    <property type="entry name" value="DExx_box_DNA_helicase_dom_sf"/>
</dbReference>
<dbReference type="Pfam" id="PF00580">
    <property type="entry name" value="UvrD-helicase"/>
    <property type="match status" value="1"/>
</dbReference>
<evidence type="ECO:0000256" key="12">
    <source>
        <dbReference type="PROSITE-ProRule" id="PRU00560"/>
    </source>
</evidence>
<dbReference type="Gene3D" id="3.40.50.300">
    <property type="entry name" value="P-loop containing nucleotide triphosphate hydrolases"/>
    <property type="match status" value="2"/>
</dbReference>
<evidence type="ECO:0000256" key="3">
    <source>
        <dbReference type="ARBA" id="ARBA00022741"/>
    </source>
</evidence>
<name>A0A502DCV1_9BURK</name>
<dbReference type="GO" id="GO:0000725">
    <property type="term" value="P:recombinational repair"/>
    <property type="evidence" value="ECO:0007669"/>
    <property type="project" value="TreeGrafter"/>
</dbReference>
<comment type="subunit">
    <text evidence="11">Homodimer.</text>
</comment>
<sequence length="700" mass="77669">MSSGLNLAQQEAVNYLHGPCLVLAGAGSGKTRVITHKIARLIQAGMAPKRIAAITFTNKAAAEMRERAKGLIGRDAKHVVICTFHALGVRMMREDGAVLGLKPAFSILDSDDVTKILKDAGGTTDAATARIWQWTISKWKNMGLNAAQAEAAATDDNERITAQIMGRYEERLTAYQSVDFDDLIGLPLKLLREHDEVRAKWQAALGHVLVDEYQDTNATQYEVLKALVGDNGRFTAVGDDDQSIYGWRGATLDNLKKLPIDYPTLKVVKLEQNYRSTSAILRAANNVIGPNPKLFPKTLFSELGEGEPVRIVDADNEAHEAERAVARIQSLRSGTAVTQGEQHKEFRDFAILYRANHMARVFEQALRKAQIPYKVSGGQSFFDRAEIKDLCGWFRLWTNNDDDPAFLRAVTTPKRGIGHTTLAALGTFASQYKLSLFEALFSASLPAVMPKRTLEGLHEFGRYINDLQYRAKQTVGAEAARAFLAEWLKEIDYERHLYDGEDSEQAAASRWTHVLEFCDWMAARCGGEIDDASGANVESERKNLLEVAQTISLLSTISEREQDQNVVTLSTLHASKGLEWPHVMLIGVNEGLLPFKLDDDDGRQQKVSDDTLTRLQEERRLMYVGITRAQRSLAVSWTKRRKKGREMIASQPSRFIAEMALDKATAKEDPREKLKALRAEFARKVQDGAAAAAAAAAAQP</sequence>
<evidence type="ECO:0000259" key="13">
    <source>
        <dbReference type="PROSITE" id="PS51198"/>
    </source>
</evidence>
<dbReference type="Pfam" id="PF13361">
    <property type="entry name" value="UvrD_C"/>
    <property type="match status" value="1"/>
</dbReference>
<dbReference type="GO" id="GO:0006260">
    <property type="term" value="P:DNA replication"/>
    <property type="evidence" value="ECO:0007669"/>
    <property type="project" value="UniProtKB-UniRule"/>
</dbReference>
<dbReference type="PANTHER" id="PTHR11070:SF64">
    <property type="entry name" value="ATP-DEPENDENT DNA HELICASE REP"/>
    <property type="match status" value="1"/>
</dbReference>
<dbReference type="OrthoDB" id="5905204at2"/>
<dbReference type="PANTHER" id="PTHR11070">
    <property type="entry name" value="UVRD / RECB / PCRA DNA HELICASE FAMILY MEMBER"/>
    <property type="match status" value="1"/>
</dbReference>
<keyword evidence="3 11" id="KW-0547">Nucleotide-binding</keyword>
<dbReference type="AlphaFoldDB" id="A0A502DCV1"/>
<comment type="caution">
    <text evidence="15">The sequence shown here is derived from an EMBL/GenBank/DDBJ whole genome shotgun (WGS) entry which is preliminary data.</text>
</comment>
<evidence type="ECO:0000256" key="9">
    <source>
        <dbReference type="ARBA" id="ARBA00034617"/>
    </source>
</evidence>
<evidence type="ECO:0000259" key="14">
    <source>
        <dbReference type="PROSITE" id="PS51217"/>
    </source>
</evidence>
<keyword evidence="4 11" id="KW-0378">Hydrolase</keyword>
<organism evidence="15 16">
    <name type="scientific">Variovorax guangxiensis</name>
    <dbReference type="NCBI Taxonomy" id="1775474"/>
    <lineage>
        <taxon>Bacteria</taxon>
        <taxon>Pseudomonadati</taxon>
        <taxon>Pseudomonadota</taxon>
        <taxon>Betaproteobacteria</taxon>
        <taxon>Burkholderiales</taxon>
        <taxon>Comamonadaceae</taxon>
        <taxon>Variovorax</taxon>
    </lineage>
</organism>
<comment type="similarity">
    <text evidence="1 11">Belongs to the helicase family. UvrD subfamily.</text>
</comment>
<protein>
    <recommendedName>
        <fullName evidence="11">ATP-dependent DNA helicase Rep</fullName>
        <ecNumber evidence="11">5.6.2.4</ecNumber>
    </recommendedName>
    <alternativeName>
        <fullName evidence="11">DNA 3'-5' helicase Rep</fullName>
    </alternativeName>
</protein>
<feature type="domain" description="UvrD-like helicase C-terminal" evidence="14">
    <location>
        <begin position="278"/>
        <end position="577"/>
    </location>
</feature>
<evidence type="ECO:0000313" key="16">
    <source>
        <dbReference type="Proteomes" id="UP000319212"/>
    </source>
</evidence>
<feature type="binding site" evidence="12">
    <location>
        <begin position="24"/>
        <end position="31"/>
    </location>
    <ligand>
        <name>ATP</name>
        <dbReference type="ChEBI" id="CHEBI:30616"/>
    </ligand>
</feature>
<dbReference type="SUPFAM" id="SSF52540">
    <property type="entry name" value="P-loop containing nucleoside triphosphate hydrolases"/>
    <property type="match status" value="1"/>
</dbReference>
<dbReference type="GO" id="GO:0003697">
    <property type="term" value="F:single-stranded DNA binding"/>
    <property type="evidence" value="ECO:0007669"/>
    <property type="project" value="UniProtKB-UniRule"/>
</dbReference>
<keyword evidence="6 11" id="KW-0067">ATP-binding</keyword>
<dbReference type="RefSeq" id="WP_140845137.1">
    <property type="nucleotide sequence ID" value="NZ_RCZI01000011.1"/>
</dbReference>
<evidence type="ECO:0000256" key="5">
    <source>
        <dbReference type="ARBA" id="ARBA00022806"/>
    </source>
</evidence>
<dbReference type="Gene3D" id="1.10.486.10">
    <property type="entry name" value="PCRA, domain 4"/>
    <property type="match status" value="1"/>
</dbReference>
<evidence type="ECO:0000256" key="7">
    <source>
        <dbReference type="ARBA" id="ARBA00023125"/>
    </source>
</evidence>
<reference evidence="15 16" key="1">
    <citation type="journal article" date="2019" name="Environ. Microbiol.">
        <title>Species interactions and distinct microbial communities in high Arctic permafrost affected cryosols are associated with the CH4 and CO2 gas fluxes.</title>
        <authorList>
            <person name="Altshuler I."/>
            <person name="Hamel J."/>
            <person name="Turney S."/>
            <person name="Magnuson E."/>
            <person name="Levesque R."/>
            <person name="Greer C."/>
            <person name="Whyte L.G."/>
        </authorList>
    </citation>
    <scope>NUCLEOTIDE SEQUENCE [LARGE SCALE GENOMIC DNA]</scope>
    <source>
        <strain evidence="15 16">S06.C</strain>
    </source>
</reference>
<dbReference type="Proteomes" id="UP000319212">
    <property type="component" value="Unassembled WGS sequence"/>
</dbReference>
<dbReference type="InterPro" id="IPR014017">
    <property type="entry name" value="DNA_helicase_UvrD-like_C"/>
</dbReference>
<dbReference type="InterPro" id="IPR027417">
    <property type="entry name" value="P-loop_NTPase"/>
</dbReference>
<keyword evidence="8 11" id="KW-0413">Isomerase</keyword>
<evidence type="ECO:0000313" key="15">
    <source>
        <dbReference type="EMBL" id="TPG22834.1"/>
    </source>
</evidence>
<dbReference type="InterPro" id="IPR005752">
    <property type="entry name" value="Helicase_Rep"/>
</dbReference>
<evidence type="ECO:0000256" key="6">
    <source>
        <dbReference type="ARBA" id="ARBA00022840"/>
    </source>
</evidence>
<feature type="binding site" evidence="11">
    <location>
        <position position="275"/>
    </location>
    <ligand>
        <name>ATP</name>
        <dbReference type="ChEBI" id="CHEBI:30616"/>
    </ligand>
</feature>
<dbReference type="GO" id="GO:0005524">
    <property type="term" value="F:ATP binding"/>
    <property type="evidence" value="ECO:0007669"/>
    <property type="project" value="UniProtKB-UniRule"/>
</dbReference>
<dbReference type="GO" id="GO:0016887">
    <property type="term" value="F:ATP hydrolysis activity"/>
    <property type="evidence" value="ECO:0007669"/>
    <property type="project" value="RHEA"/>
</dbReference>
<dbReference type="PROSITE" id="PS51198">
    <property type="entry name" value="UVRD_HELICASE_ATP_BIND"/>
    <property type="match status" value="1"/>
</dbReference>
<keyword evidence="2 11" id="KW-0235">DNA replication</keyword>
<dbReference type="EMBL" id="RCZI01000011">
    <property type="protein sequence ID" value="TPG22834.1"/>
    <property type="molecule type" value="Genomic_DNA"/>
</dbReference>
<dbReference type="InterPro" id="IPR014016">
    <property type="entry name" value="UvrD-like_ATP-bd"/>
</dbReference>
<comment type="catalytic activity">
    <reaction evidence="9 11">
        <text>Couples ATP hydrolysis with the unwinding of duplex DNA by translocating in the 3'-5' direction.</text>
        <dbReference type="EC" id="5.6.2.4"/>
    </reaction>
</comment>
<evidence type="ECO:0000256" key="11">
    <source>
        <dbReference type="HAMAP-Rule" id="MF_01920"/>
    </source>
</evidence>
<keyword evidence="5 11" id="KW-0347">Helicase</keyword>
<evidence type="ECO:0000256" key="10">
    <source>
        <dbReference type="ARBA" id="ARBA00048988"/>
    </source>
</evidence>
<dbReference type="Gene3D" id="1.10.10.160">
    <property type="match status" value="1"/>
</dbReference>
<evidence type="ECO:0000256" key="1">
    <source>
        <dbReference type="ARBA" id="ARBA00009922"/>
    </source>
</evidence>
<evidence type="ECO:0000256" key="4">
    <source>
        <dbReference type="ARBA" id="ARBA00022801"/>
    </source>
</evidence>
<dbReference type="GO" id="GO:0005829">
    <property type="term" value="C:cytosol"/>
    <property type="evidence" value="ECO:0007669"/>
    <property type="project" value="TreeGrafter"/>
</dbReference>
<dbReference type="InterPro" id="IPR000212">
    <property type="entry name" value="DNA_helicase_UvrD/REP"/>
</dbReference>
<dbReference type="PROSITE" id="PS51217">
    <property type="entry name" value="UVRD_HELICASE_CTER"/>
    <property type="match status" value="1"/>
</dbReference>
<accession>A0A502DCV1</accession>
<proteinExistence type="inferred from homology"/>
<dbReference type="CDD" id="cd17932">
    <property type="entry name" value="DEXQc_UvrD"/>
    <property type="match status" value="1"/>
</dbReference>
<dbReference type="EC" id="5.6.2.4" evidence="11"/>
<comment type="catalytic activity">
    <reaction evidence="10 11">
        <text>ATP + H2O = ADP + phosphate + H(+)</text>
        <dbReference type="Rhea" id="RHEA:13065"/>
        <dbReference type="ChEBI" id="CHEBI:15377"/>
        <dbReference type="ChEBI" id="CHEBI:15378"/>
        <dbReference type="ChEBI" id="CHEBI:30616"/>
        <dbReference type="ChEBI" id="CHEBI:43474"/>
        <dbReference type="ChEBI" id="CHEBI:456216"/>
        <dbReference type="EC" id="5.6.2.4"/>
    </reaction>
</comment>
<dbReference type="HAMAP" id="MF_01920">
    <property type="entry name" value="Helicase_Rep"/>
    <property type="match status" value="1"/>
</dbReference>
<comment type="function">
    <text evidence="11">Rep helicase is a single-stranded DNA-dependent ATPase involved in DNA replication; it can initiate unwinding at a nick in the DNA. It binds to the single-stranded DNA and acts in a progressive fashion along the DNA in the 3' to 5' direction.</text>
</comment>
<keyword evidence="7 11" id="KW-0238">DNA-binding</keyword>
<gene>
    <name evidence="11" type="primary">rep</name>
    <name evidence="15" type="ORF">EAH82_20945</name>
</gene>
<evidence type="ECO:0000256" key="2">
    <source>
        <dbReference type="ARBA" id="ARBA00022705"/>
    </source>
</evidence>
<evidence type="ECO:0000256" key="8">
    <source>
        <dbReference type="ARBA" id="ARBA00023235"/>
    </source>
</evidence>
<dbReference type="GO" id="GO:0043138">
    <property type="term" value="F:3'-5' DNA helicase activity"/>
    <property type="evidence" value="ECO:0007669"/>
    <property type="project" value="UniProtKB-UniRule"/>
</dbReference>